<dbReference type="GO" id="GO:0008934">
    <property type="term" value="F:inositol monophosphate 1-phosphatase activity"/>
    <property type="evidence" value="ECO:0007669"/>
    <property type="project" value="TreeGrafter"/>
</dbReference>
<evidence type="ECO:0000256" key="4">
    <source>
        <dbReference type="ARBA" id="ARBA00022842"/>
    </source>
</evidence>
<dbReference type="FunFam" id="3.30.540.10:FF:000003">
    <property type="entry name" value="Inositol-1-monophosphatase"/>
    <property type="match status" value="1"/>
</dbReference>
<dbReference type="GO" id="GO:0006020">
    <property type="term" value="P:inositol metabolic process"/>
    <property type="evidence" value="ECO:0007669"/>
    <property type="project" value="TreeGrafter"/>
</dbReference>
<dbReference type="PANTHER" id="PTHR20854:SF4">
    <property type="entry name" value="INOSITOL-1-MONOPHOSPHATASE-RELATED"/>
    <property type="match status" value="1"/>
</dbReference>
<keyword evidence="2 5" id="KW-0479">Metal-binding</keyword>
<dbReference type="Gene3D" id="3.40.190.80">
    <property type="match status" value="1"/>
</dbReference>
<dbReference type="HOGENOM" id="CLU_044118_6_2_9"/>
<organism evidence="6 7">
    <name type="scientific">Streptococcus thermophilus M17PTZA496</name>
    <dbReference type="NCBI Taxonomy" id="1433289"/>
    <lineage>
        <taxon>Bacteria</taxon>
        <taxon>Bacillati</taxon>
        <taxon>Bacillota</taxon>
        <taxon>Bacilli</taxon>
        <taxon>Lactobacillales</taxon>
        <taxon>Streptococcaceae</taxon>
        <taxon>Streptococcus</taxon>
    </lineage>
</organism>
<dbReference type="GO" id="GO:0046872">
    <property type="term" value="F:metal ion binding"/>
    <property type="evidence" value="ECO:0007669"/>
    <property type="project" value="UniProtKB-KW"/>
</dbReference>
<evidence type="ECO:0000313" key="7">
    <source>
        <dbReference type="Proteomes" id="UP000024559"/>
    </source>
</evidence>
<comment type="caution">
    <text evidence="6">The sequence shown here is derived from an EMBL/GenBank/DDBJ whole genome shotgun (WGS) entry which is preliminary data.</text>
</comment>
<dbReference type="Gene3D" id="3.30.540.10">
    <property type="entry name" value="Fructose-1,6-Bisphosphatase, subunit A, domain 1"/>
    <property type="match status" value="1"/>
</dbReference>
<dbReference type="Pfam" id="PF00459">
    <property type="entry name" value="Inositol_P"/>
    <property type="match status" value="1"/>
</dbReference>
<gene>
    <name evidence="6" type="ORF">X841_05790</name>
</gene>
<dbReference type="SUPFAM" id="SSF56655">
    <property type="entry name" value="Carbohydrate phosphatase"/>
    <property type="match status" value="1"/>
</dbReference>
<dbReference type="PATRIC" id="fig|1433289.7.peg.1185"/>
<feature type="binding site" evidence="5">
    <location>
        <position position="66"/>
    </location>
    <ligand>
        <name>Mg(2+)</name>
        <dbReference type="ChEBI" id="CHEBI:18420"/>
        <label>1</label>
        <note>catalytic</note>
    </ligand>
</feature>
<dbReference type="RefSeq" id="WP_071417433.1">
    <property type="nucleotide sequence ID" value="NZ_CM002372.1"/>
</dbReference>
<feature type="binding site" evidence="5">
    <location>
        <position position="86"/>
    </location>
    <ligand>
        <name>Mg(2+)</name>
        <dbReference type="ChEBI" id="CHEBI:18420"/>
        <label>1</label>
        <note>catalytic</note>
    </ligand>
</feature>
<dbReference type="Proteomes" id="UP000024559">
    <property type="component" value="Chromosome"/>
</dbReference>
<evidence type="ECO:0000256" key="2">
    <source>
        <dbReference type="ARBA" id="ARBA00022723"/>
    </source>
</evidence>
<accession>A0A0E2Q1B8</accession>
<feature type="binding site" evidence="5">
    <location>
        <position position="205"/>
    </location>
    <ligand>
        <name>Mg(2+)</name>
        <dbReference type="ChEBI" id="CHEBI:18420"/>
        <label>1</label>
        <note>catalytic</note>
    </ligand>
</feature>
<feature type="binding site" evidence="5">
    <location>
        <position position="83"/>
    </location>
    <ligand>
        <name>Mg(2+)</name>
        <dbReference type="ChEBI" id="CHEBI:18420"/>
        <label>1</label>
        <note>catalytic</note>
    </ligand>
</feature>
<evidence type="ECO:0000256" key="5">
    <source>
        <dbReference type="PIRSR" id="PIRSR600760-2"/>
    </source>
</evidence>
<keyword evidence="3" id="KW-0378">Hydrolase</keyword>
<sequence length="255" mass="28664">MENKLVFAKEIIKEAGAFIKKSLSKTITVEEKSAFDDLVTNIDKQTQDLLVARIKSAFPTDNILAEENNMVHNIKDGNVWVLDPIDGTVNFIVQQDNFCVMIAYYEKGQGKFGLIYNVMADQLFYGGGQFDVYCNDKLLSPYKRRPLDRCLVGSNAAMYAKNYHGIKGFIDKTLGVRVYGGAGLSMSKVLSGQILAYFSVIYPWDYAAASIMGKKLDYQLETITGELLDYSSRQAVMLVPKDRLEEIRDILNSEN</sequence>
<dbReference type="AlphaFoldDB" id="A0A0E2Q1B8"/>
<dbReference type="EMBL" id="AZJT01000046">
    <property type="protein sequence ID" value="ETW89535.1"/>
    <property type="molecule type" value="Genomic_DNA"/>
</dbReference>
<dbReference type="GO" id="GO:0007165">
    <property type="term" value="P:signal transduction"/>
    <property type="evidence" value="ECO:0007669"/>
    <property type="project" value="TreeGrafter"/>
</dbReference>
<evidence type="ECO:0000256" key="3">
    <source>
        <dbReference type="ARBA" id="ARBA00022801"/>
    </source>
</evidence>
<evidence type="ECO:0000313" key="6">
    <source>
        <dbReference type="EMBL" id="ETW89535.1"/>
    </source>
</evidence>
<feature type="binding site" evidence="5">
    <location>
        <position position="85"/>
    </location>
    <ligand>
        <name>Mg(2+)</name>
        <dbReference type="ChEBI" id="CHEBI:18420"/>
        <label>1</label>
        <note>catalytic</note>
    </ligand>
</feature>
<dbReference type="InterPro" id="IPR000760">
    <property type="entry name" value="Inositol_monophosphatase-like"/>
</dbReference>
<name>A0A0E2Q1B8_STRTR</name>
<dbReference type="PANTHER" id="PTHR20854">
    <property type="entry name" value="INOSITOL MONOPHOSPHATASE"/>
    <property type="match status" value="1"/>
</dbReference>
<reference evidence="7" key="1">
    <citation type="submission" date="2013-12" db="EMBL/GenBank/DDBJ databases">
        <title>Genome sequences of Streptococcus thermophilus strains MTH17CL396 and M17PTZA496 isolated from Fontina cheese in Valle d'Aosta region (Italy).</title>
        <authorList>
            <person name="Treu L."/>
            <person name="Giacomini A."/>
            <person name="Corich V."/>
            <person name="Vendramin V."/>
            <person name="Bovo B."/>
        </authorList>
    </citation>
    <scope>NUCLEOTIDE SEQUENCE [LARGE SCALE GENOMIC DNA]</scope>
    <source>
        <strain evidence="7">M17PTZA496</strain>
    </source>
</reference>
<comment type="cofactor">
    <cofactor evidence="1 5">
        <name>Mg(2+)</name>
        <dbReference type="ChEBI" id="CHEBI:18420"/>
    </cofactor>
</comment>
<evidence type="ECO:0000256" key="1">
    <source>
        <dbReference type="ARBA" id="ARBA00001946"/>
    </source>
</evidence>
<proteinExistence type="predicted"/>
<dbReference type="CDD" id="cd01637">
    <property type="entry name" value="IMPase_like"/>
    <property type="match status" value="1"/>
</dbReference>
<dbReference type="PRINTS" id="PR00377">
    <property type="entry name" value="IMPHPHTASES"/>
</dbReference>
<protein>
    <submittedName>
        <fullName evidence="6">Inositol monophosphatase</fullName>
    </submittedName>
</protein>
<keyword evidence="4 5" id="KW-0460">Magnesium</keyword>